<dbReference type="InterPro" id="IPR044068">
    <property type="entry name" value="CB"/>
</dbReference>
<dbReference type="EMBL" id="CP044081">
    <property type="protein sequence ID" value="QEU07961.1"/>
    <property type="molecule type" value="Genomic_DNA"/>
</dbReference>
<evidence type="ECO:0000256" key="2">
    <source>
        <dbReference type="ARBA" id="ARBA00022908"/>
    </source>
</evidence>
<evidence type="ECO:0000313" key="8">
    <source>
        <dbReference type="EMBL" id="QEU07961.1"/>
    </source>
</evidence>
<dbReference type="SUPFAM" id="SSF56349">
    <property type="entry name" value="DNA breaking-rejoining enzymes"/>
    <property type="match status" value="1"/>
</dbReference>
<dbReference type="InterPro" id="IPR050808">
    <property type="entry name" value="Phage_Integrase"/>
</dbReference>
<evidence type="ECO:0000259" key="7">
    <source>
        <dbReference type="PROSITE" id="PS51900"/>
    </source>
</evidence>
<dbReference type="InterPro" id="IPR013762">
    <property type="entry name" value="Integrase-like_cat_sf"/>
</dbReference>
<feature type="domain" description="Core-binding (CB)" evidence="7">
    <location>
        <begin position="134"/>
        <end position="215"/>
    </location>
</feature>
<evidence type="ECO:0000313" key="9">
    <source>
        <dbReference type="Proteomes" id="UP000324507"/>
    </source>
</evidence>
<keyword evidence="2" id="KW-0229">DNA integration</keyword>
<dbReference type="RefSeq" id="WP_150350242.1">
    <property type="nucleotide sequence ID" value="NZ_CP044081.1"/>
</dbReference>
<dbReference type="GO" id="GO:0015074">
    <property type="term" value="P:DNA integration"/>
    <property type="evidence" value="ECO:0007669"/>
    <property type="project" value="UniProtKB-KW"/>
</dbReference>
<reference evidence="8 9" key="1">
    <citation type="submission" date="2019-09" db="EMBL/GenBank/DDBJ databases">
        <title>FDA dAtabase for Regulatory Grade micrObial Sequences (FDA-ARGOS): Supporting development and validation of Infectious Disease Dx tests.</title>
        <authorList>
            <person name="Sciortino C."/>
            <person name="Tallon L."/>
            <person name="Sadzewicz L."/>
            <person name="Vavikolanu K."/>
            <person name="Mehta A."/>
            <person name="Aluvathingal J."/>
            <person name="Nadendla S."/>
            <person name="Nandy P."/>
            <person name="Geyer C."/>
            <person name="Yan Y."/>
            <person name="Sichtig H."/>
        </authorList>
    </citation>
    <scope>NUCLEOTIDE SEQUENCE [LARGE SCALE GENOMIC DNA]</scope>
    <source>
        <strain evidence="8 9">FDAARGOS_643</strain>
    </source>
</reference>
<dbReference type="Gene3D" id="1.10.443.10">
    <property type="entry name" value="Intergrase catalytic core"/>
    <property type="match status" value="1"/>
</dbReference>
<dbReference type="InterPro" id="IPR002104">
    <property type="entry name" value="Integrase_catalytic"/>
</dbReference>
<gene>
    <name evidence="8" type="ORF">FOB51_08050</name>
</gene>
<dbReference type="InterPro" id="IPR053876">
    <property type="entry name" value="Phage_int_M"/>
</dbReference>
<dbReference type="Gene3D" id="3.30.160.390">
    <property type="entry name" value="Integrase, DNA-binding domain"/>
    <property type="match status" value="1"/>
</dbReference>
<keyword evidence="3 5" id="KW-0238">DNA-binding</keyword>
<protein>
    <submittedName>
        <fullName evidence="8">DUF4102 domain-containing protein</fullName>
    </submittedName>
</protein>
<accession>A0A5P2QPJ5</accession>
<name>A0A5P2QPJ5_9RHOB</name>
<dbReference type="InterPro" id="IPR025166">
    <property type="entry name" value="Integrase_DNA_bind_dom"/>
</dbReference>
<dbReference type="InterPro" id="IPR038488">
    <property type="entry name" value="Integrase_DNA-bd_sf"/>
</dbReference>
<dbReference type="AlphaFoldDB" id="A0A5P2QPJ5"/>
<dbReference type="PROSITE" id="PS51898">
    <property type="entry name" value="TYR_RECOMBINASE"/>
    <property type="match status" value="1"/>
</dbReference>
<dbReference type="PANTHER" id="PTHR30629">
    <property type="entry name" value="PROPHAGE INTEGRASE"/>
    <property type="match status" value="1"/>
</dbReference>
<dbReference type="GO" id="GO:0003677">
    <property type="term" value="F:DNA binding"/>
    <property type="evidence" value="ECO:0007669"/>
    <property type="project" value="UniProtKB-UniRule"/>
</dbReference>
<evidence type="ECO:0000256" key="1">
    <source>
        <dbReference type="ARBA" id="ARBA00008857"/>
    </source>
</evidence>
<dbReference type="Pfam" id="PF13356">
    <property type="entry name" value="Arm-DNA-bind_3"/>
    <property type="match status" value="1"/>
</dbReference>
<evidence type="ECO:0000256" key="4">
    <source>
        <dbReference type="ARBA" id="ARBA00023172"/>
    </source>
</evidence>
<organism evidence="8 9">
    <name type="scientific">Paracoccus yeei</name>
    <dbReference type="NCBI Taxonomy" id="147645"/>
    <lineage>
        <taxon>Bacteria</taxon>
        <taxon>Pseudomonadati</taxon>
        <taxon>Pseudomonadota</taxon>
        <taxon>Alphaproteobacteria</taxon>
        <taxon>Rhodobacterales</taxon>
        <taxon>Paracoccaceae</taxon>
        <taxon>Paracoccus</taxon>
    </lineage>
</organism>
<keyword evidence="4" id="KW-0233">DNA recombination</keyword>
<dbReference type="InterPro" id="IPR010998">
    <property type="entry name" value="Integrase_recombinase_N"/>
</dbReference>
<dbReference type="GO" id="GO:0006310">
    <property type="term" value="P:DNA recombination"/>
    <property type="evidence" value="ECO:0007669"/>
    <property type="project" value="UniProtKB-KW"/>
</dbReference>
<evidence type="ECO:0000256" key="3">
    <source>
        <dbReference type="ARBA" id="ARBA00023125"/>
    </source>
</evidence>
<sequence length="445" mass="49057">MPKIAKELKPAAVQALRHGGGAGHAFHAVGGVQGLLLQITATGGRSWIMRARMAGVRKHFGLGSYPEISLAEARRRAADVRDAIKAGADPAEAWRIGAAARDMMAKGFAQGEAWATARDQRQTVKDGASEARKMTFAKAMDEYLKTKLTEFRNEKHQKQWRSTLDSYAVPIIGKLNVDAITVHDIERTLKPIWETKTETASRLRGRIENVLAWATVKKHRAGDNPARWKGNLDAIMPKPSKVAETGNQPALQLTDAQAWWKALQKREGMAARALEFLTLCASRSGEIRGAQWDEFEGLDGDAPMWTIPANRMKAGKEHRVPLSPAAAAILNALPRTPESPYVFPAPRGGMLSDMTLSAVMRRMQDAAEAKGEKGWLDRVSKRPAVPHGLRSTFRDWTAENGVDRDLAEIALAHTVGSEVERAYRRSDMLARRRALMADWAAFLHG</sequence>
<dbReference type="Proteomes" id="UP000324507">
    <property type="component" value="Chromosome"/>
</dbReference>
<dbReference type="CDD" id="cd00801">
    <property type="entry name" value="INT_P4_C"/>
    <property type="match status" value="1"/>
</dbReference>
<evidence type="ECO:0000256" key="5">
    <source>
        <dbReference type="PROSITE-ProRule" id="PRU01248"/>
    </source>
</evidence>
<comment type="similarity">
    <text evidence="1">Belongs to the 'phage' integrase family.</text>
</comment>
<dbReference type="PROSITE" id="PS51900">
    <property type="entry name" value="CB"/>
    <property type="match status" value="1"/>
</dbReference>
<dbReference type="Gene3D" id="1.10.150.130">
    <property type="match status" value="1"/>
</dbReference>
<evidence type="ECO:0000259" key="6">
    <source>
        <dbReference type="PROSITE" id="PS51898"/>
    </source>
</evidence>
<dbReference type="PANTHER" id="PTHR30629:SF2">
    <property type="entry name" value="PROPHAGE INTEGRASE INTS-RELATED"/>
    <property type="match status" value="1"/>
</dbReference>
<dbReference type="InterPro" id="IPR011010">
    <property type="entry name" value="DNA_brk_join_enz"/>
</dbReference>
<dbReference type="Pfam" id="PF22022">
    <property type="entry name" value="Phage_int_M"/>
    <property type="match status" value="1"/>
</dbReference>
<dbReference type="Pfam" id="PF00589">
    <property type="entry name" value="Phage_integrase"/>
    <property type="match status" value="1"/>
</dbReference>
<feature type="domain" description="Tyr recombinase" evidence="6">
    <location>
        <begin position="246"/>
        <end position="436"/>
    </location>
</feature>
<proteinExistence type="inferred from homology"/>